<dbReference type="Proteomes" id="UP001151699">
    <property type="component" value="Chromosome X"/>
</dbReference>
<proteinExistence type="predicted"/>
<dbReference type="Pfam" id="PF13855">
    <property type="entry name" value="LRR_8"/>
    <property type="match status" value="1"/>
</dbReference>
<feature type="domain" description="PPM-type phosphatase" evidence="5">
    <location>
        <begin position="874"/>
        <end position="1100"/>
    </location>
</feature>
<dbReference type="Gene3D" id="3.80.10.10">
    <property type="entry name" value="Ribonuclease Inhibitor"/>
    <property type="match status" value="3"/>
</dbReference>
<dbReference type="InterPro" id="IPR055414">
    <property type="entry name" value="LRR_R13L4/SHOC2-like"/>
</dbReference>
<dbReference type="OrthoDB" id="737510at2759"/>
<keyword evidence="3" id="KW-0677">Repeat</keyword>
<dbReference type="SUPFAM" id="SSF52058">
    <property type="entry name" value="L domain-like"/>
    <property type="match status" value="2"/>
</dbReference>
<dbReference type="SUPFAM" id="SSF81606">
    <property type="entry name" value="PP2C-like"/>
    <property type="match status" value="1"/>
</dbReference>
<dbReference type="PROSITE" id="PS51746">
    <property type="entry name" value="PPM_2"/>
    <property type="match status" value="1"/>
</dbReference>
<feature type="compositionally biased region" description="Low complexity" evidence="4">
    <location>
        <begin position="1155"/>
        <end position="1170"/>
    </location>
</feature>
<evidence type="ECO:0000256" key="1">
    <source>
        <dbReference type="ARBA" id="ARBA00022614"/>
    </source>
</evidence>
<dbReference type="InterPro" id="IPR055071">
    <property type="entry name" value="RA_PHLPP-like"/>
</dbReference>
<evidence type="ECO:0000256" key="3">
    <source>
        <dbReference type="ARBA" id="ARBA00022737"/>
    </source>
</evidence>
<evidence type="ECO:0000313" key="7">
    <source>
        <dbReference type="Proteomes" id="UP001151699"/>
    </source>
</evidence>
<dbReference type="Pfam" id="PF00560">
    <property type="entry name" value="LRR_1"/>
    <property type="match status" value="1"/>
</dbReference>
<dbReference type="CDD" id="cd00143">
    <property type="entry name" value="PP2Cc"/>
    <property type="match status" value="1"/>
</dbReference>
<dbReference type="SMART" id="SM00364">
    <property type="entry name" value="LRR_BAC"/>
    <property type="match status" value="12"/>
</dbReference>
<evidence type="ECO:0000313" key="6">
    <source>
        <dbReference type="EMBL" id="KAJ6637069.1"/>
    </source>
</evidence>
<dbReference type="PANTHER" id="PTHR24366:SF96">
    <property type="entry name" value="LEUCINE RICH REPEAT CONTAINING 53"/>
    <property type="match status" value="1"/>
</dbReference>
<evidence type="ECO:0000256" key="4">
    <source>
        <dbReference type="SAM" id="MobiDB-lite"/>
    </source>
</evidence>
<dbReference type="SMART" id="SM00332">
    <property type="entry name" value="PP2Cc"/>
    <property type="match status" value="1"/>
</dbReference>
<feature type="compositionally biased region" description="Polar residues" evidence="4">
    <location>
        <begin position="1186"/>
        <end position="1200"/>
    </location>
</feature>
<dbReference type="SMART" id="SM00369">
    <property type="entry name" value="LRR_TYP"/>
    <property type="match status" value="11"/>
</dbReference>
<comment type="caution">
    <text evidence="6">The sequence shown here is derived from an EMBL/GenBank/DDBJ whole genome shotgun (WGS) entry which is preliminary data.</text>
</comment>
<keyword evidence="7" id="KW-1185">Reference proteome</keyword>
<evidence type="ECO:0000259" key="5">
    <source>
        <dbReference type="PROSITE" id="PS51746"/>
    </source>
</evidence>
<keyword evidence="2" id="KW-0479">Metal-binding</keyword>
<dbReference type="PROSITE" id="PS51450">
    <property type="entry name" value="LRR"/>
    <property type="match status" value="6"/>
</dbReference>
<dbReference type="GO" id="GO:0046872">
    <property type="term" value="F:metal ion binding"/>
    <property type="evidence" value="ECO:0007669"/>
    <property type="project" value="UniProtKB-KW"/>
</dbReference>
<name>A0A9Q0MTX4_9DIPT</name>
<dbReference type="InterPro" id="IPR003591">
    <property type="entry name" value="Leu-rich_rpt_typical-subtyp"/>
</dbReference>
<accession>A0A9Q0MTX4</accession>
<dbReference type="Pfam" id="PF23010">
    <property type="entry name" value="RA_3"/>
    <property type="match status" value="1"/>
</dbReference>
<dbReference type="InterPro" id="IPR001611">
    <property type="entry name" value="Leu-rich_rpt"/>
</dbReference>
<dbReference type="EMBL" id="WJQU01000003">
    <property type="protein sequence ID" value="KAJ6637069.1"/>
    <property type="molecule type" value="Genomic_DNA"/>
</dbReference>
<sequence length="1396" mass="158536">MDLVIGNIRSIKQKQNKIDDIGFATNELIENELNIKNSCSVDKIIYNASGWIRIYCGPYRDVIDFEEPSRMIHVISNDTTKNIVDDMELPDEYTIWVQIGGASTRRLQQHEYPFIVQDNFFKKIGYKNSSRRARLGIDPDLKYLLRFYIGPAEVPLCKGVQQSGTIEILKGLVFPQWKRRSVAIFHNFLYVFPGNTSSTADVYDLSTVNIVEHLPCYNRLILKIESKSNRADDFSAKNKSFEYLFRNNSSCEVYNSSRSVNLIKDSGDRERVLFIGFEESWERDLWSSWLIQPNNFSDYHINETHVTFIESEEIELDSLEVDSPVVAKASTQKSDEKQVNVSNCGLQSIPEIVLQSMQSVEELLAGQNKLQEIGLHALSELHCLRILRLPGNGFSQFPISLLNLTDLLVLDLSDNEIFDIPKDIHRLEKLEELCLDRNKITDLPHSLSRLSNLKSLQVSQNCLTEVPAFLSKMKTIGLMDTHFEKTDNDLNHLNPPLTRVSLRANHLRGSIILGNYAFLTQLDLSENDIEVLDLSALDKLETLQCSRNRLKELTLNGRVLRSLIAGNNDLTKLTVIPDPHNLRHLDISFNNLRQLPTFIMGCHLLQTLFACNNRIEILPPNLFTNEMFSLRTIQLEYNNIQNLPQMPETSLPLQQLFLQNNSIEDLPENFFIACDQLILLNISRNKMLTLPIIDGKNTALEKLYATCNNFTDRVLDTLICLTKLKVLHVAYNRLTTFAENCSLQWPDLEELILSGNKLQHLPEDLANMPNLKVLRIHSNQLQSVPALARTTTLRILDLAHNQLDKINLVSLVSKKLKFLDLSCNNQLQVDPKQLEVCQSQRPMSLVDVSGKNRQSLPSSPHSYQENMDFQPPWKVGFSETAGNATRLYISQLRFPCFCNNEGLFGLFDGESSRTIPIELTKAIPKILLDERTVKETAEDYMKYTLLSAHRELKQQGQRHGVSAIICHIALEREQLTSYHQKSISKRKFILRVASVGETSAILVRQSGNVKLTPLTQNRQIGNSAGFPMVIPDPDVCEVTLGDQDEYLVIANKKLWEVLDPPAVIRELRSEENVLLAAKRIQDIAQSYGAEENLSVIVVRFSSVGTNADYLIRELKQTIGKKPNGQTMVGSCRCGCCCESNNNCVHSGGALQFIRQPSGRSDRSSPSGQSDHTGSELSGSIFKKTIDSSSTGSKKTNNYAQNDRRGLRGGVVRAVRARIEEEQEREREESDSTLSEEQFKCWEYMLEQNHQLLFDKELNTISKAFSKNISSSSNLTRAQIKALSSSTPQLSYNEMVKPVITHHHRYNGSVPLLSKHFGSARSFHPHSPGLFKSLRMSSDRFRPINTGPNAAYFGSLQRIMPYNLEYDFAVTHEKMMDESLDHEKRMQQYWGVATTEL</sequence>
<organism evidence="6 7">
    <name type="scientific">Pseudolycoriella hygida</name>
    <dbReference type="NCBI Taxonomy" id="35572"/>
    <lineage>
        <taxon>Eukaryota</taxon>
        <taxon>Metazoa</taxon>
        <taxon>Ecdysozoa</taxon>
        <taxon>Arthropoda</taxon>
        <taxon>Hexapoda</taxon>
        <taxon>Insecta</taxon>
        <taxon>Pterygota</taxon>
        <taxon>Neoptera</taxon>
        <taxon>Endopterygota</taxon>
        <taxon>Diptera</taxon>
        <taxon>Nematocera</taxon>
        <taxon>Sciaroidea</taxon>
        <taxon>Sciaridae</taxon>
        <taxon>Pseudolycoriella</taxon>
    </lineage>
</organism>
<gene>
    <name evidence="6" type="primary">Phlpp</name>
    <name evidence="6" type="ORF">Bhyg_09795</name>
</gene>
<keyword evidence="1" id="KW-0433">Leucine-rich repeat</keyword>
<dbReference type="SUPFAM" id="SSF50729">
    <property type="entry name" value="PH domain-like"/>
    <property type="match status" value="1"/>
</dbReference>
<dbReference type="Pfam" id="PF23598">
    <property type="entry name" value="LRR_14"/>
    <property type="match status" value="1"/>
</dbReference>
<dbReference type="InterPro" id="IPR036457">
    <property type="entry name" value="PPM-type-like_dom_sf"/>
</dbReference>
<reference evidence="6" key="1">
    <citation type="submission" date="2022-07" db="EMBL/GenBank/DDBJ databases">
        <authorList>
            <person name="Trinca V."/>
            <person name="Uliana J.V.C."/>
            <person name="Torres T.T."/>
            <person name="Ward R.J."/>
            <person name="Monesi N."/>
        </authorList>
    </citation>
    <scope>NUCLEOTIDE SEQUENCE</scope>
    <source>
        <strain evidence="6">HSMRA1968</strain>
        <tissue evidence="6">Whole embryos</tissue>
    </source>
</reference>
<dbReference type="InterPro" id="IPR001932">
    <property type="entry name" value="PPM-type_phosphatase-like_dom"/>
</dbReference>
<protein>
    <submittedName>
        <fullName evidence="6">Protein phosphatase PHLPP-like protein</fullName>
    </submittedName>
</protein>
<evidence type="ECO:0000256" key="2">
    <source>
        <dbReference type="ARBA" id="ARBA00022723"/>
    </source>
</evidence>
<dbReference type="PANTHER" id="PTHR24366">
    <property type="entry name" value="IG(IMMUNOGLOBULIN) AND LRR(LEUCINE RICH REPEAT) DOMAINS"/>
    <property type="match status" value="1"/>
</dbReference>
<dbReference type="Pfam" id="PF00481">
    <property type="entry name" value="PP2C"/>
    <property type="match status" value="1"/>
</dbReference>
<feature type="region of interest" description="Disordered" evidence="4">
    <location>
        <begin position="1154"/>
        <end position="1205"/>
    </location>
</feature>
<dbReference type="Gene3D" id="3.60.40.10">
    <property type="entry name" value="PPM-type phosphatase domain"/>
    <property type="match status" value="1"/>
</dbReference>
<dbReference type="InterPro" id="IPR032675">
    <property type="entry name" value="LRR_dom_sf"/>
</dbReference>